<name>K3ZGT7_SETIT</name>
<sequence>MCSFVRVWACRIQWGTGACTWIGVLGWSISWGLVRFSGGGFLIRVLDW</sequence>
<dbReference type="InParanoid" id="K3ZGT7"/>
<keyword evidence="1" id="KW-1133">Transmembrane helix</keyword>
<feature type="transmembrane region" description="Helical" evidence="1">
    <location>
        <begin position="12"/>
        <end position="34"/>
    </location>
</feature>
<keyword evidence="3" id="KW-1185">Reference proteome</keyword>
<protein>
    <submittedName>
        <fullName evidence="2">Uncharacterized protein</fullName>
    </submittedName>
</protein>
<dbReference type="Gramene" id="KQL15951">
    <property type="protein sequence ID" value="KQL15951"/>
    <property type="gene ID" value="SETIT_025789mg"/>
</dbReference>
<accession>K3ZGT7</accession>
<reference evidence="2" key="2">
    <citation type="submission" date="2018-08" db="UniProtKB">
        <authorList>
            <consortium name="EnsemblPlants"/>
        </authorList>
    </citation>
    <scope>IDENTIFICATION</scope>
    <source>
        <strain evidence="2">Yugu1</strain>
    </source>
</reference>
<evidence type="ECO:0000256" key="1">
    <source>
        <dbReference type="SAM" id="Phobius"/>
    </source>
</evidence>
<reference evidence="3" key="1">
    <citation type="journal article" date="2012" name="Nat. Biotechnol.">
        <title>Reference genome sequence of the model plant Setaria.</title>
        <authorList>
            <person name="Bennetzen J.L."/>
            <person name="Schmutz J."/>
            <person name="Wang H."/>
            <person name="Percifield R."/>
            <person name="Hawkins J."/>
            <person name="Pontaroli A.C."/>
            <person name="Estep M."/>
            <person name="Feng L."/>
            <person name="Vaughn J.N."/>
            <person name="Grimwood J."/>
            <person name="Jenkins J."/>
            <person name="Barry K."/>
            <person name="Lindquist E."/>
            <person name="Hellsten U."/>
            <person name="Deshpande S."/>
            <person name="Wang X."/>
            <person name="Wu X."/>
            <person name="Mitros T."/>
            <person name="Triplett J."/>
            <person name="Yang X."/>
            <person name="Ye C.Y."/>
            <person name="Mauro-Herrera M."/>
            <person name="Wang L."/>
            <person name="Li P."/>
            <person name="Sharma M."/>
            <person name="Sharma R."/>
            <person name="Ronald P.C."/>
            <person name="Panaud O."/>
            <person name="Kellogg E.A."/>
            <person name="Brutnell T.P."/>
            <person name="Doust A.N."/>
            <person name="Tuskan G.A."/>
            <person name="Rokhsar D."/>
            <person name="Devos K.M."/>
        </authorList>
    </citation>
    <scope>NUCLEOTIDE SEQUENCE [LARGE SCALE GENOMIC DNA]</scope>
    <source>
        <strain evidence="3">cv. Yugu1</strain>
    </source>
</reference>
<dbReference type="HOGENOM" id="CLU_3160908_0_0_1"/>
<dbReference type="EMBL" id="AGNK02001809">
    <property type="status" value="NOT_ANNOTATED_CDS"/>
    <property type="molecule type" value="Genomic_DNA"/>
</dbReference>
<dbReference type="EnsemblPlants" id="KQL15951">
    <property type="protein sequence ID" value="KQL15951"/>
    <property type="gene ID" value="SETIT_025789mg"/>
</dbReference>
<evidence type="ECO:0000313" key="3">
    <source>
        <dbReference type="Proteomes" id="UP000004995"/>
    </source>
</evidence>
<keyword evidence="1" id="KW-0812">Transmembrane</keyword>
<dbReference type="AlphaFoldDB" id="K3ZGT7"/>
<evidence type="ECO:0000313" key="2">
    <source>
        <dbReference type="EnsemblPlants" id="KQL15951"/>
    </source>
</evidence>
<proteinExistence type="predicted"/>
<dbReference type="Proteomes" id="UP000004995">
    <property type="component" value="Unassembled WGS sequence"/>
</dbReference>
<organism evidence="2 3">
    <name type="scientific">Setaria italica</name>
    <name type="common">Foxtail millet</name>
    <name type="synonym">Panicum italicum</name>
    <dbReference type="NCBI Taxonomy" id="4555"/>
    <lineage>
        <taxon>Eukaryota</taxon>
        <taxon>Viridiplantae</taxon>
        <taxon>Streptophyta</taxon>
        <taxon>Embryophyta</taxon>
        <taxon>Tracheophyta</taxon>
        <taxon>Spermatophyta</taxon>
        <taxon>Magnoliopsida</taxon>
        <taxon>Liliopsida</taxon>
        <taxon>Poales</taxon>
        <taxon>Poaceae</taxon>
        <taxon>PACMAD clade</taxon>
        <taxon>Panicoideae</taxon>
        <taxon>Panicodae</taxon>
        <taxon>Paniceae</taxon>
        <taxon>Cenchrinae</taxon>
        <taxon>Setaria</taxon>
    </lineage>
</organism>
<keyword evidence="1" id="KW-0472">Membrane</keyword>